<keyword evidence="9" id="KW-1185">Reference proteome</keyword>
<dbReference type="InterPro" id="IPR016186">
    <property type="entry name" value="C-type_lectin-like/link_sf"/>
</dbReference>
<evidence type="ECO:0000259" key="7">
    <source>
        <dbReference type="PROSITE" id="PS50878"/>
    </source>
</evidence>
<sequence>MAEVEDSGAKAALPPFEPFSPGSAESGEGDVRLKVRLARVQMESRERAEDRRADMEFRLEVRQLEIEAETQVKLRELELSAAKVTPDPVVQPLQPADVSTGAGSMGTNFDSSSVPKSAGFVKLVDSVKVERSDKPDSSYAPFLMEGFPEAIPLRKITVPVVTRALVKFFSTFGLPKIVQTDQGTNFLSKIFSQVLSSLNISHRVASAYHAQSQGALERFHQTLKAMLRKYCMDTGKEWDEGVPLLLFAIREAVQESLGFSPAELVFGHTVRGPLKMLKENLLSLETNPKVNVIDYVIKFRERLHKACSVARESLEVAQKKMKCRYDRKSVQRTFNKGDQVLVLLPMVGSALSARFSGPYEVVRKISNTDYVIGTPDRKRKTRVCHVNMLKTFHNRETVQNVLLSDEITVPVSSPVLVACTAVEMTDPEDDGVILRHTYQQCARLTNSEVLTNFAFRVSHLTEQQGCDIMQLVNEFPTLFNDVPSRTTVLEHDIDVDGAAPIKQHAYRVNTAKRALMRNEVEYLLEHGFAQSSYSPWSSPCLLVPKSDGTARFCTDYRKVNAVTVPDCFPLPRMEDCVDNLGSACYVSKLDLLKGYWQVPLTSRASDISAFVTPDSFLQYSVMAFGMRNAPATFQRLINIVLAGVPKCNAYLDDLVVYSTDWSEHVFSLRTVFECLEKASLTLNLAKCEFGQATITYLGKEVGQGQVRPVEAKVTAIVEFPVPTTRRELRRFLGMAGYYRGFCKNFSTIAHPLTSLLSPSRKFLWSDECQYAFNLIKGLLCNAPVLAAPDCDSAFKLDVDASAVGAGAVLIQEGCCDWPSWTSVIIKAPLQSQSEAAQLVKTGYVFIHAFSPEHTVNSSVNYCRTHHIDLATVQSNENWTRLQEAADEKQFSGFAWIGLYNDINSWRWSYNEESLVFKNWGLGQPDNYGLGEECVAIFDNGAWFDFYCSDSRYFVCYDVKADADQSGRLYDMEDTTQRESLPEEVDYTETY</sequence>
<dbReference type="InterPro" id="IPR054465">
    <property type="entry name" value="Integrase_p58-like_C"/>
</dbReference>
<evidence type="ECO:0000256" key="3">
    <source>
        <dbReference type="ARBA" id="ARBA00023157"/>
    </source>
</evidence>
<dbReference type="SUPFAM" id="SSF53098">
    <property type="entry name" value="Ribonuclease H-like"/>
    <property type="match status" value="1"/>
</dbReference>
<dbReference type="PROSITE" id="PS50041">
    <property type="entry name" value="C_TYPE_LECTIN_2"/>
    <property type="match status" value="1"/>
</dbReference>
<dbReference type="PANTHER" id="PTHR37984">
    <property type="entry name" value="PROTEIN CBG26694"/>
    <property type="match status" value="1"/>
</dbReference>
<dbReference type="CDD" id="cd03602">
    <property type="entry name" value="CLECT_1"/>
    <property type="match status" value="1"/>
</dbReference>
<dbReference type="PROSITE" id="PS00615">
    <property type="entry name" value="C_TYPE_LECTIN_1"/>
    <property type="match status" value="1"/>
</dbReference>
<dbReference type="InterPro" id="IPR016187">
    <property type="entry name" value="CTDL_fold"/>
</dbReference>
<dbReference type="FunFam" id="3.30.70.270:FF:000115">
    <property type="entry name" value="Polyprotein of retroviral origin, putative"/>
    <property type="match status" value="1"/>
</dbReference>
<dbReference type="PANTHER" id="PTHR37984:SF5">
    <property type="entry name" value="PROTEIN NYNRIN-LIKE"/>
    <property type="match status" value="1"/>
</dbReference>
<dbReference type="Pfam" id="PF00059">
    <property type="entry name" value="Lectin_C"/>
    <property type="match status" value="1"/>
</dbReference>
<feature type="domain" description="Integrase catalytic" evidence="8">
    <location>
        <begin position="111"/>
        <end position="269"/>
    </location>
</feature>
<feature type="region of interest" description="Disordered" evidence="5">
    <location>
        <begin position="1"/>
        <end position="31"/>
    </location>
</feature>
<dbReference type="Gene3D" id="3.30.70.270">
    <property type="match status" value="2"/>
</dbReference>
<evidence type="ECO:0000256" key="4">
    <source>
        <dbReference type="ARBA" id="ARBA00023268"/>
    </source>
</evidence>
<dbReference type="SMART" id="SM00034">
    <property type="entry name" value="CLECT"/>
    <property type="match status" value="1"/>
</dbReference>
<dbReference type="InterPro" id="IPR000477">
    <property type="entry name" value="RT_dom"/>
</dbReference>
<dbReference type="InterPro" id="IPR012337">
    <property type="entry name" value="RNaseH-like_sf"/>
</dbReference>
<dbReference type="Proteomes" id="UP000515129">
    <property type="component" value="Chromosome 7"/>
</dbReference>
<protein>
    <recommendedName>
        <fullName evidence="2">ribonuclease H</fullName>
        <ecNumber evidence="2">3.1.26.4</ecNumber>
    </recommendedName>
</protein>
<dbReference type="GeneID" id="113105347"/>
<dbReference type="Pfam" id="PF00078">
    <property type="entry name" value="RVT_1"/>
    <property type="match status" value="1"/>
</dbReference>
<dbReference type="InterPro" id="IPR043502">
    <property type="entry name" value="DNA/RNA_pol_sf"/>
</dbReference>
<evidence type="ECO:0000313" key="9">
    <source>
        <dbReference type="Proteomes" id="UP000515129"/>
    </source>
</evidence>
<gene>
    <name evidence="10" type="primary">LOC113105347</name>
</gene>
<dbReference type="GO" id="GO:0004523">
    <property type="term" value="F:RNA-DNA hybrid ribonuclease activity"/>
    <property type="evidence" value="ECO:0007669"/>
    <property type="project" value="UniProtKB-EC"/>
</dbReference>
<dbReference type="Gene3D" id="3.30.420.10">
    <property type="entry name" value="Ribonuclease H-like superfamily/Ribonuclease H"/>
    <property type="match status" value="1"/>
</dbReference>
<feature type="domain" description="Reverse transcriptase" evidence="7">
    <location>
        <begin position="524"/>
        <end position="701"/>
    </location>
</feature>
<dbReference type="PROSITE" id="PS50878">
    <property type="entry name" value="RT_POL"/>
    <property type="match status" value="1"/>
</dbReference>
<dbReference type="PROSITE" id="PS50994">
    <property type="entry name" value="INTEGRASE"/>
    <property type="match status" value="1"/>
</dbReference>
<dbReference type="AlphaFoldDB" id="A0A6P6PN58"/>
<dbReference type="CDD" id="cd01647">
    <property type="entry name" value="RT_LTR"/>
    <property type="match status" value="1"/>
</dbReference>
<dbReference type="SUPFAM" id="SSF56672">
    <property type="entry name" value="DNA/RNA polymerases"/>
    <property type="match status" value="1"/>
</dbReference>
<dbReference type="Gene3D" id="3.10.100.10">
    <property type="entry name" value="Mannose-Binding Protein A, subunit A"/>
    <property type="match status" value="1"/>
</dbReference>
<dbReference type="KEGG" id="caua:113105347"/>
<keyword evidence="3" id="KW-1015">Disulfide bond</keyword>
<dbReference type="InterPro" id="IPR018378">
    <property type="entry name" value="C-type_lectin_CS"/>
</dbReference>
<reference evidence="10" key="1">
    <citation type="submission" date="2025-08" db="UniProtKB">
        <authorList>
            <consortium name="RefSeq"/>
        </authorList>
    </citation>
    <scope>IDENTIFICATION</scope>
    <source>
        <strain evidence="10">Wakin</strain>
        <tissue evidence="10">Muscle</tissue>
    </source>
</reference>
<dbReference type="InterPro" id="IPR001584">
    <property type="entry name" value="Integrase_cat-core"/>
</dbReference>
<evidence type="ECO:0000256" key="1">
    <source>
        <dbReference type="ARBA" id="ARBA00010879"/>
    </source>
</evidence>
<name>A0A6P6PN58_CARAU</name>
<evidence type="ECO:0000259" key="6">
    <source>
        <dbReference type="PROSITE" id="PS50041"/>
    </source>
</evidence>
<evidence type="ECO:0000313" key="10">
    <source>
        <dbReference type="RefSeq" id="XP_026122172.1"/>
    </source>
</evidence>
<dbReference type="GO" id="GO:0003676">
    <property type="term" value="F:nucleic acid binding"/>
    <property type="evidence" value="ECO:0007669"/>
    <property type="project" value="InterPro"/>
</dbReference>
<dbReference type="RefSeq" id="XP_026122172.1">
    <property type="nucleotide sequence ID" value="XM_026266387.1"/>
</dbReference>
<evidence type="ECO:0000256" key="2">
    <source>
        <dbReference type="ARBA" id="ARBA00012180"/>
    </source>
</evidence>
<dbReference type="Gene3D" id="3.10.10.10">
    <property type="entry name" value="HIV Type 1 Reverse Transcriptase, subunit A, domain 1"/>
    <property type="match status" value="1"/>
</dbReference>
<dbReference type="InterPro" id="IPR036397">
    <property type="entry name" value="RNaseH_sf"/>
</dbReference>
<dbReference type="InterPro" id="IPR043128">
    <property type="entry name" value="Rev_trsase/Diguanyl_cyclase"/>
</dbReference>
<dbReference type="EC" id="3.1.26.4" evidence="2"/>
<dbReference type="InterPro" id="IPR050951">
    <property type="entry name" value="Retrovirus_Pol_polyprotein"/>
</dbReference>
<evidence type="ECO:0000259" key="8">
    <source>
        <dbReference type="PROSITE" id="PS50994"/>
    </source>
</evidence>
<proteinExistence type="inferred from homology"/>
<keyword evidence="4" id="KW-0511">Multifunctional enzyme</keyword>
<evidence type="ECO:0000256" key="5">
    <source>
        <dbReference type="SAM" id="MobiDB-lite"/>
    </source>
</evidence>
<dbReference type="InterPro" id="IPR041577">
    <property type="entry name" value="RT_RNaseH_2"/>
</dbReference>
<dbReference type="InterPro" id="IPR001304">
    <property type="entry name" value="C-type_lectin-like"/>
</dbReference>
<dbReference type="GO" id="GO:0015074">
    <property type="term" value="P:DNA integration"/>
    <property type="evidence" value="ECO:0007669"/>
    <property type="project" value="InterPro"/>
</dbReference>
<organism evidence="9 10">
    <name type="scientific">Carassius auratus</name>
    <name type="common">Goldfish</name>
    <dbReference type="NCBI Taxonomy" id="7957"/>
    <lineage>
        <taxon>Eukaryota</taxon>
        <taxon>Metazoa</taxon>
        <taxon>Chordata</taxon>
        <taxon>Craniata</taxon>
        <taxon>Vertebrata</taxon>
        <taxon>Euteleostomi</taxon>
        <taxon>Actinopterygii</taxon>
        <taxon>Neopterygii</taxon>
        <taxon>Teleostei</taxon>
        <taxon>Ostariophysi</taxon>
        <taxon>Cypriniformes</taxon>
        <taxon>Cyprinidae</taxon>
        <taxon>Cyprininae</taxon>
        <taxon>Carassius</taxon>
    </lineage>
</organism>
<dbReference type="SUPFAM" id="SSF56436">
    <property type="entry name" value="C-type lectin-like"/>
    <property type="match status" value="1"/>
</dbReference>
<comment type="similarity">
    <text evidence="1">Belongs to the beta type-B retroviral polymerase family. HERV class-II K(HML-2) pol subfamily.</text>
</comment>
<dbReference type="OrthoDB" id="10000497at2759"/>
<dbReference type="Pfam" id="PF17919">
    <property type="entry name" value="RT_RNaseH_2"/>
    <property type="match status" value="1"/>
</dbReference>
<feature type="domain" description="C-type lectin" evidence="6">
    <location>
        <begin position="843"/>
        <end position="956"/>
    </location>
</feature>
<dbReference type="Pfam" id="PF22938">
    <property type="entry name" value="Integrase_p58_C"/>
    <property type="match status" value="1"/>
</dbReference>
<accession>A0A6P6PN58</accession>